<dbReference type="FunCoup" id="F0ZD81">
    <property type="interactions" value="936"/>
</dbReference>
<dbReference type="PANTHER" id="PTHR32134">
    <property type="entry name" value="FNIP REPEAT-CONTAINING PROTEIN"/>
    <property type="match status" value="1"/>
</dbReference>
<dbReference type="GeneID" id="10502841"/>
<protein>
    <recommendedName>
        <fullName evidence="4">FNIP repeat-containing protein</fullName>
    </recommendedName>
</protein>
<dbReference type="VEuPathDB" id="AmoebaDB:DICPUDRAFT_76309"/>
<dbReference type="EMBL" id="GL870984">
    <property type="protein sequence ID" value="EGC38063.1"/>
    <property type="molecule type" value="Genomic_DNA"/>
</dbReference>
<dbReference type="SUPFAM" id="SSF52058">
    <property type="entry name" value="L domain-like"/>
    <property type="match status" value="1"/>
</dbReference>
<evidence type="ECO:0000313" key="3">
    <source>
        <dbReference type="Proteomes" id="UP000001064"/>
    </source>
</evidence>
<dbReference type="InterPro" id="IPR032675">
    <property type="entry name" value="LRR_dom_sf"/>
</dbReference>
<dbReference type="Gene3D" id="3.80.10.10">
    <property type="entry name" value="Ribonuclease Inhibitor"/>
    <property type="match status" value="1"/>
</dbReference>
<gene>
    <name evidence="2" type="ORF">DICPUDRAFT_76309</name>
</gene>
<evidence type="ECO:0008006" key="4">
    <source>
        <dbReference type="Google" id="ProtNLM"/>
    </source>
</evidence>
<dbReference type="KEGG" id="dpp:DICPUDRAFT_76309"/>
<dbReference type="PANTHER" id="PTHR32134:SF169">
    <property type="entry name" value="FNIP REPEAT-CONTAINING PROTEIN-RELATED"/>
    <property type="match status" value="1"/>
</dbReference>
<dbReference type="RefSeq" id="XP_003285370.1">
    <property type="nucleotide sequence ID" value="XM_003285322.1"/>
</dbReference>
<accession>F0ZD81</accession>
<proteinExistence type="predicted"/>
<name>F0ZD81_DICPU</name>
<evidence type="ECO:0000256" key="1">
    <source>
        <dbReference type="ARBA" id="ARBA00022737"/>
    </source>
</evidence>
<dbReference type="OrthoDB" id="23048at2759"/>
<keyword evidence="1" id="KW-0677">Repeat</keyword>
<sequence length="652" mass="74648">MEINKLENLVKITNEQIDLLSELGDDDCKLAKKLSLKILEIVKLKKENIVIQNTEIPTNGHFFMTKIWRNITIRSEILNQVKKFNNHYHERLFYISEEDILNGVDGIRKYQYKEYFQRIGVSSKESIKNFQSFIKFLHSSMPTNVNYLNLEMTKLSQFQVDQPVYINEPLVPSSITTLCMPKVFNFKIGPKAIPPTVNSLQLGSFDHPLSESIVLSNGTLLLEPVLPNIGLKYLDLGGLFNQTIYPGVLPQTLTSLKLSNYFNQHLIVGSLPDGIKHLKMGILFNKKLIKGVLPSKLEHLELSIHYNQPIDENGILPSGLKVLVFDLFSQYDHPIEAGVFPDSLTDLKLGQDFNQSLENLPKSIKKLTICEYLDQDYFPTIPESVEDLRLFEFSDNSVLDEEWHSGLDALKSLEISERQTLLSIPSSITRLKGFTILEESNQSYRDQLSLLHSITNLKELSVFIPHHKTLQEFEIPKQIEFLKFEALSSQLFTRTLQHCYQLHTLIFSFEYKMPILPNSLPDSLTTLVLSPNQNIPFEKDALPSGLKNLSIKGYDIPLESSHFSQSIKLLEFGYDCTQTLTENNLPPEIETLIIWGFKTKIQLPLPKTLKTIYLFSGNQTILENIELFNTLLPVIRVLNSNLLSKIFDKQCK</sequence>
<dbReference type="InParanoid" id="F0ZD81"/>
<reference evidence="3" key="1">
    <citation type="journal article" date="2011" name="Genome Biol.">
        <title>Comparative genomics of the social amoebae Dictyostelium discoideum and Dictyostelium purpureum.</title>
        <authorList>
            <consortium name="US DOE Joint Genome Institute (JGI-PGF)"/>
            <person name="Sucgang R."/>
            <person name="Kuo A."/>
            <person name="Tian X."/>
            <person name="Salerno W."/>
            <person name="Parikh A."/>
            <person name="Feasley C.L."/>
            <person name="Dalin E."/>
            <person name="Tu H."/>
            <person name="Huang E."/>
            <person name="Barry K."/>
            <person name="Lindquist E."/>
            <person name="Shapiro H."/>
            <person name="Bruce D."/>
            <person name="Schmutz J."/>
            <person name="Salamov A."/>
            <person name="Fey P."/>
            <person name="Gaudet P."/>
            <person name="Anjard C."/>
            <person name="Babu M.M."/>
            <person name="Basu S."/>
            <person name="Bushmanova Y."/>
            <person name="van der Wel H."/>
            <person name="Katoh-Kurasawa M."/>
            <person name="Dinh C."/>
            <person name="Coutinho P.M."/>
            <person name="Saito T."/>
            <person name="Elias M."/>
            <person name="Schaap P."/>
            <person name="Kay R.R."/>
            <person name="Henrissat B."/>
            <person name="Eichinger L."/>
            <person name="Rivero F."/>
            <person name="Putnam N.H."/>
            <person name="West C.M."/>
            <person name="Loomis W.F."/>
            <person name="Chisholm R.L."/>
            <person name="Shaulsky G."/>
            <person name="Strassmann J.E."/>
            <person name="Queller D.C."/>
            <person name="Kuspa A."/>
            <person name="Grigoriev I.V."/>
        </authorList>
    </citation>
    <scope>NUCLEOTIDE SEQUENCE [LARGE SCALE GENOMIC DNA]</scope>
    <source>
        <strain evidence="3">QSDP1</strain>
    </source>
</reference>
<dbReference type="Pfam" id="PF05725">
    <property type="entry name" value="FNIP"/>
    <property type="match status" value="5"/>
</dbReference>
<dbReference type="AlphaFoldDB" id="F0ZD81"/>
<dbReference type="OMA" id="TLIIWGF"/>
<keyword evidence="3" id="KW-1185">Reference proteome</keyword>
<organism evidence="2 3">
    <name type="scientific">Dictyostelium purpureum</name>
    <name type="common">Slime mold</name>
    <dbReference type="NCBI Taxonomy" id="5786"/>
    <lineage>
        <taxon>Eukaryota</taxon>
        <taxon>Amoebozoa</taxon>
        <taxon>Evosea</taxon>
        <taxon>Eumycetozoa</taxon>
        <taxon>Dictyostelia</taxon>
        <taxon>Dictyosteliales</taxon>
        <taxon>Dictyosteliaceae</taxon>
        <taxon>Dictyostelium</taxon>
    </lineage>
</organism>
<evidence type="ECO:0000313" key="2">
    <source>
        <dbReference type="EMBL" id="EGC38063.1"/>
    </source>
</evidence>
<dbReference type="Proteomes" id="UP000001064">
    <property type="component" value="Unassembled WGS sequence"/>
</dbReference>
<dbReference type="InterPro" id="IPR008615">
    <property type="entry name" value="FNIP"/>
</dbReference>
<dbReference type="InterPro" id="IPR051251">
    <property type="entry name" value="STK_FNIP-Repeat"/>
</dbReference>
<dbReference type="eggNOG" id="ENOG502R987">
    <property type="taxonomic scope" value="Eukaryota"/>
</dbReference>